<evidence type="ECO:0000313" key="1">
    <source>
        <dbReference type="EMBL" id="BBI32922.1"/>
    </source>
</evidence>
<accession>A0A3T1D482</accession>
<evidence type="ECO:0000313" key="2">
    <source>
        <dbReference type="Proteomes" id="UP000289856"/>
    </source>
</evidence>
<dbReference type="OrthoDB" id="7051144at2"/>
<keyword evidence="2" id="KW-1185">Reference proteome</keyword>
<dbReference type="EMBL" id="AP019400">
    <property type="protein sequence ID" value="BBI32922.1"/>
    <property type="molecule type" value="Genomic_DNA"/>
</dbReference>
<dbReference type="SUPFAM" id="SSF52540">
    <property type="entry name" value="P-loop containing nucleoside triphosphate hydrolases"/>
    <property type="match status" value="1"/>
</dbReference>
<evidence type="ECO:0008006" key="3">
    <source>
        <dbReference type="Google" id="ProtNLM"/>
    </source>
</evidence>
<dbReference type="Proteomes" id="UP000289856">
    <property type="component" value="Chromosome"/>
</dbReference>
<dbReference type="Gene3D" id="3.40.50.300">
    <property type="entry name" value="P-loop containing nucleotide triphosphate hydrolases"/>
    <property type="match status" value="1"/>
</dbReference>
<dbReference type="AlphaFoldDB" id="A0A3T1D482"/>
<reference evidence="1 2" key="1">
    <citation type="submission" date="2019-01" db="EMBL/GenBank/DDBJ databases">
        <title>Complete genome sequence of Cohnella hallensis HS21 isolated from Korean fir (Abies koreana) rhizospheric soil.</title>
        <authorList>
            <person name="Jiang L."/>
            <person name="Kang S.W."/>
            <person name="Kim S."/>
            <person name="Jung J."/>
            <person name="Kim C.Y."/>
            <person name="Kim D.H."/>
            <person name="Kim S.W."/>
            <person name="Lee J."/>
        </authorList>
    </citation>
    <scope>NUCLEOTIDE SEQUENCE [LARGE SCALE GENOMIC DNA]</scope>
    <source>
        <strain evidence="1 2">HS21</strain>
    </source>
</reference>
<protein>
    <recommendedName>
        <fullName evidence="3">NACHT domain-containing protein</fullName>
    </recommendedName>
</protein>
<dbReference type="InterPro" id="IPR027417">
    <property type="entry name" value="P-loop_NTPase"/>
</dbReference>
<organism evidence="1 2">
    <name type="scientific">Cohnella abietis</name>
    <dbReference type="NCBI Taxonomy" id="2507935"/>
    <lineage>
        <taxon>Bacteria</taxon>
        <taxon>Bacillati</taxon>
        <taxon>Bacillota</taxon>
        <taxon>Bacilli</taxon>
        <taxon>Bacillales</taxon>
        <taxon>Paenibacillaceae</taxon>
        <taxon>Cohnella</taxon>
    </lineage>
</organism>
<gene>
    <name evidence="1" type="ORF">KCTCHS21_23210</name>
</gene>
<dbReference type="KEGG" id="cohn:KCTCHS21_23210"/>
<name>A0A3T1D482_9BACL</name>
<sequence>MITVNWDKFNIKNADKEDAFERMCRHLFMRKFQISGYDFAANYNQAGLETEPINSGDKFYGFQCKYSTSHNSTSFYNQVYKSLIIAFNLYNGRLNEIYIYSNLDIQPECTDEELANSSSNTSRVKIQRKSKELNITLRWIKEENFSEILNEVGNLDIYRLYFSAQNEIAFIDSSISVEERTFLKSNSFLELPINGDEQSKSQKEILNNKLSILLGYAGTGKTEIMKKMYLDCSEKFLENYSKSANLTGVALPVFIRIRECVVGDLESLIRHRQQDYNIAFGDNGQKFIYFFDGLDEVNINDFDKIVSSIKNIKNRATTTSIIVSSRLNSPNLTYLYREMRPEKYKINALDQRTIDQYFTLKGVETKKEKYETIKSYIQKLLMEIEDIFSVKLLWNTIEIVDESTTKIDLISQTSDQLIHNYSKLSTLNLPEVKTMCIEEILQNVSLSLQKHRSLNISIDDLQNIINSTYMSLTYIETDLIITALSEMFFDVADIESSQNIYTYKHRRYHEYFLYKKLKGIFYNDPFIFRELGLLPDKDFILNIFLLQELKESIQNRDILKNLALRFFEGVLGRRLLVWI</sequence>
<proteinExistence type="predicted"/>